<evidence type="ECO:0000313" key="2">
    <source>
        <dbReference type="EMBL" id="MEQ2176191.1"/>
    </source>
</evidence>
<dbReference type="InterPro" id="IPR042566">
    <property type="entry name" value="L1_C"/>
</dbReference>
<protein>
    <submittedName>
        <fullName evidence="2">Uncharacterized protein</fullName>
    </submittedName>
</protein>
<dbReference type="Proteomes" id="UP001476798">
    <property type="component" value="Unassembled WGS sequence"/>
</dbReference>
<feature type="compositionally biased region" description="Basic and acidic residues" evidence="1">
    <location>
        <begin position="14"/>
        <end position="24"/>
    </location>
</feature>
<name>A0ABV0NXN7_9TELE</name>
<feature type="region of interest" description="Disordered" evidence="1">
    <location>
        <begin position="1"/>
        <end position="29"/>
    </location>
</feature>
<accession>A0ABV0NXN7</accession>
<comment type="caution">
    <text evidence="2">The sequence shown here is derived from an EMBL/GenBank/DDBJ whole genome shotgun (WGS) entry which is preliminary data.</text>
</comment>
<evidence type="ECO:0000313" key="3">
    <source>
        <dbReference type="Proteomes" id="UP001476798"/>
    </source>
</evidence>
<gene>
    <name evidence="2" type="ORF">GOODEAATRI_025549</name>
</gene>
<reference evidence="2 3" key="1">
    <citation type="submission" date="2021-06" db="EMBL/GenBank/DDBJ databases">
        <authorList>
            <person name="Palmer J.M."/>
        </authorList>
    </citation>
    <scope>NUCLEOTIDE SEQUENCE [LARGE SCALE GENOMIC DNA]</scope>
    <source>
        <strain evidence="2 3">GA_2019</strain>
        <tissue evidence="2">Muscle</tissue>
    </source>
</reference>
<keyword evidence="3" id="KW-1185">Reference proteome</keyword>
<evidence type="ECO:0000256" key="1">
    <source>
        <dbReference type="SAM" id="MobiDB-lite"/>
    </source>
</evidence>
<organism evidence="2 3">
    <name type="scientific">Goodea atripinnis</name>
    <dbReference type="NCBI Taxonomy" id="208336"/>
    <lineage>
        <taxon>Eukaryota</taxon>
        <taxon>Metazoa</taxon>
        <taxon>Chordata</taxon>
        <taxon>Craniata</taxon>
        <taxon>Vertebrata</taxon>
        <taxon>Euteleostomi</taxon>
        <taxon>Actinopterygii</taxon>
        <taxon>Neopterygii</taxon>
        <taxon>Teleostei</taxon>
        <taxon>Neoteleostei</taxon>
        <taxon>Acanthomorphata</taxon>
        <taxon>Ovalentaria</taxon>
        <taxon>Atherinomorphae</taxon>
        <taxon>Cyprinodontiformes</taxon>
        <taxon>Goodeidae</taxon>
        <taxon>Goodea</taxon>
    </lineage>
</organism>
<dbReference type="Gene3D" id="3.30.250.20">
    <property type="entry name" value="L1 transposable element, C-terminal domain"/>
    <property type="match status" value="1"/>
</dbReference>
<proteinExistence type="predicted"/>
<dbReference type="EMBL" id="JAHRIO010052995">
    <property type="protein sequence ID" value="MEQ2176191.1"/>
    <property type="molecule type" value="Genomic_DNA"/>
</dbReference>
<sequence>MRTDTSKILGKNNAKHDLDEETGLRETSGSTVETRAEVLSIRYLTYWGQQIWIYRDLPPRVARRRAAFTPARKILRDKPGIEFGLPYPTKLRVTHDGFCVTSVR</sequence>